<reference evidence="2 3" key="1">
    <citation type="journal article" date="2016" name="Nat. Commun.">
        <title>Ectomycorrhizal ecology is imprinted in the genome of the dominant symbiotic fungus Cenococcum geophilum.</title>
        <authorList>
            <consortium name="DOE Joint Genome Institute"/>
            <person name="Peter M."/>
            <person name="Kohler A."/>
            <person name="Ohm R.A."/>
            <person name="Kuo A."/>
            <person name="Krutzmann J."/>
            <person name="Morin E."/>
            <person name="Arend M."/>
            <person name="Barry K.W."/>
            <person name="Binder M."/>
            <person name="Choi C."/>
            <person name="Clum A."/>
            <person name="Copeland A."/>
            <person name="Grisel N."/>
            <person name="Haridas S."/>
            <person name="Kipfer T."/>
            <person name="LaButti K."/>
            <person name="Lindquist E."/>
            <person name="Lipzen A."/>
            <person name="Maire R."/>
            <person name="Meier B."/>
            <person name="Mihaltcheva S."/>
            <person name="Molinier V."/>
            <person name="Murat C."/>
            <person name="Poggeler S."/>
            <person name="Quandt C.A."/>
            <person name="Sperisen C."/>
            <person name="Tritt A."/>
            <person name="Tisserant E."/>
            <person name="Crous P.W."/>
            <person name="Henrissat B."/>
            <person name="Nehls U."/>
            <person name="Egli S."/>
            <person name="Spatafora J.W."/>
            <person name="Grigoriev I.V."/>
            <person name="Martin F.M."/>
        </authorList>
    </citation>
    <scope>NUCLEOTIDE SEQUENCE [LARGE SCALE GENOMIC DNA]</scope>
    <source>
        <strain evidence="2 3">CBS 207.34</strain>
    </source>
</reference>
<dbReference type="SUPFAM" id="SSF55729">
    <property type="entry name" value="Acyl-CoA N-acyltransferases (Nat)"/>
    <property type="match status" value="1"/>
</dbReference>
<keyword evidence="3" id="KW-1185">Reference proteome</keyword>
<keyword evidence="2" id="KW-0808">Transferase</keyword>
<dbReference type="InterPro" id="IPR052523">
    <property type="entry name" value="Trichothecene_AcTrans"/>
</dbReference>
<organism evidence="2 3">
    <name type="scientific">Glonium stellatum</name>
    <dbReference type="NCBI Taxonomy" id="574774"/>
    <lineage>
        <taxon>Eukaryota</taxon>
        <taxon>Fungi</taxon>
        <taxon>Dikarya</taxon>
        <taxon>Ascomycota</taxon>
        <taxon>Pezizomycotina</taxon>
        <taxon>Dothideomycetes</taxon>
        <taxon>Pleosporomycetidae</taxon>
        <taxon>Gloniales</taxon>
        <taxon>Gloniaceae</taxon>
        <taxon>Glonium</taxon>
    </lineage>
</organism>
<sequence length="234" mass="25874">MMTESETKITGGGKERTQQAAELLSVAFSTDPVITYLLNMLPASKQLSYRRSLFDTLLTAGGLNGATFNEADGWQSCAVLMHPGQRVDNPFTLVQSGLFSVLWNLGVKGCVRMLFEYTSLTDAAKYKALHNRKRFYYVFFVGTLHEYRGKGLSSALIRDIQAQAARDQLPVWLEATTSYSHQLYQKLGFDTVGEIVLGKGKAAPDGTEAEGGDGVKIWGMIWWPQKESTAESNN</sequence>
<keyword evidence="2" id="KW-0012">Acyltransferase</keyword>
<evidence type="ECO:0000259" key="1">
    <source>
        <dbReference type="PROSITE" id="PS51186"/>
    </source>
</evidence>
<dbReference type="OrthoDB" id="544277at2759"/>
<dbReference type="PROSITE" id="PS51186">
    <property type="entry name" value="GNAT"/>
    <property type="match status" value="1"/>
</dbReference>
<accession>A0A8E2JU86</accession>
<dbReference type="AlphaFoldDB" id="A0A8E2JU86"/>
<proteinExistence type="predicted"/>
<dbReference type="InterPro" id="IPR016181">
    <property type="entry name" value="Acyl_CoA_acyltransferase"/>
</dbReference>
<dbReference type="Gene3D" id="3.40.630.30">
    <property type="match status" value="1"/>
</dbReference>
<dbReference type="CDD" id="cd04301">
    <property type="entry name" value="NAT_SF"/>
    <property type="match status" value="1"/>
</dbReference>
<dbReference type="Proteomes" id="UP000250140">
    <property type="component" value="Unassembled WGS sequence"/>
</dbReference>
<dbReference type="EMBL" id="KV749349">
    <property type="protein sequence ID" value="OCL09860.1"/>
    <property type="molecule type" value="Genomic_DNA"/>
</dbReference>
<dbReference type="GO" id="GO:0016747">
    <property type="term" value="F:acyltransferase activity, transferring groups other than amino-acyl groups"/>
    <property type="evidence" value="ECO:0007669"/>
    <property type="project" value="InterPro"/>
</dbReference>
<dbReference type="PANTHER" id="PTHR42791:SF1">
    <property type="entry name" value="N-ACETYLTRANSFERASE DOMAIN-CONTAINING PROTEIN"/>
    <property type="match status" value="1"/>
</dbReference>
<name>A0A8E2JU86_9PEZI</name>
<dbReference type="PANTHER" id="PTHR42791">
    <property type="entry name" value="GNAT FAMILY ACETYLTRANSFERASE"/>
    <property type="match status" value="1"/>
</dbReference>
<dbReference type="Pfam" id="PF00583">
    <property type="entry name" value="Acetyltransf_1"/>
    <property type="match status" value="1"/>
</dbReference>
<evidence type="ECO:0000313" key="2">
    <source>
        <dbReference type="EMBL" id="OCL09860.1"/>
    </source>
</evidence>
<evidence type="ECO:0000313" key="3">
    <source>
        <dbReference type="Proteomes" id="UP000250140"/>
    </source>
</evidence>
<gene>
    <name evidence="2" type="ORF">AOQ84DRAFT_387878</name>
</gene>
<feature type="domain" description="N-acetyltransferase" evidence="1">
    <location>
        <begin position="128"/>
        <end position="210"/>
    </location>
</feature>
<dbReference type="InterPro" id="IPR000182">
    <property type="entry name" value="GNAT_dom"/>
</dbReference>
<protein>
    <submittedName>
        <fullName evidence="2">Acyl-CoA N-acyltransferase</fullName>
    </submittedName>
</protein>